<name>A0A5J4SL76_9ZZZZ</name>
<evidence type="ECO:0000313" key="1">
    <source>
        <dbReference type="EMBL" id="KAA6346974.1"/>
    </source>
</evidence>
<dbReference type="EMBL" id="SNRY01000111">
    <property type="protein sequence ID" value="KAA6346974.1"/>
    <property type="molecule type" value="Genomic_DNA"/>
</dbReference>
<comment type="caution">
    <text evidence="1">The sequence shown here is derived from an EMBL/GenBank/DDBJ whole genome shotgun (WGS) entry which is preliminary data.</text>
</comment>
<gene>
    <name evidence="1" type="ORF">EZS27_005555</name>
</gene>
<organism evidence="1">
    <name type="scientific">termite gut metagenome</name>
    <dbReference type="NCBI Taxonomy" id="433724"/>
    <lineage>
        <taxon>unclassified sequences</taxon>
        <taxon>metagenomes</taxon>
        <taxon>organismal metagenomes</taxon>
    </lineage>
</organism>
<protein>
    <recommendedName>
        <fullName evidence="2">Abi-like protein</fullName>
    </recommendedName>
</protein>
<accession>A0A5J4SL76</accession>
<sequence length="217" mass="26144">MYNKEFFNKVFSNKRMERYFNAHPLDERKAILHYQCNLELAESFYICLSVFEIALKNSLSRELEIMTGEKDWYSIFLATPELMNLNDYITRADQQIAQRKEISSPDKIIAELSLGFWVALFNKKYERLLWKSLRKAFPYMPKKDKQRKNISNPLNIIKSFRNRIFHNESICWNLSEVEKIHDIIVTAIMWIDKDIPEWVKSFDRFEEIKNKIKKTIE</sequence>
<reference evidence="1" key="1">
    <citation type="submission" date="2019-03" db="EMBL/GenBank/DDBJ databases">
        <title>Single cell metagenomics reveals metabolic interactions within the superorganism composed of flagellate Streblomastix strix and complex community of Bacteroidetes bacteria on its surface.</title>
        <authorList>
            <person name="Treitli S.C."/>
            <person name="Kolisko M."/>
            <person name="Husnik F."/>
            <person name="Keeling P."/>
            <person name="Hampl V."/>
        </authorList>
    </citation>
    <scope>NUCLEOTIDE SEQUENCE</scope>
    <source>
        <strain evidence="1">STM</strain>
    </source>
</reference>
<evidence type="ECO:0008006" key="2">
    <source>
        <dbReference type="Google" id="ProtNLM"/>
    </source>
</evidence>
<proteinExistence type="predicted"/>
<dbReference type="AlphaFoldDB" id="A0A5J4SL76"/>